<accession>A0A2A5RQ63</accession>
<sequence length="40" mass="4780">MKVIIERVGHANEKMTMSLQTYMTEKMQPAEREKLMNFSF</sequence>
<dbReference type="AlphaFoldDB" id="A0A2A5RQ63"/>
<organism evidence="1 2">
    <name type="scientific">Lactococcus fujiensis JCM 16395</name>
    <dbReference type="NCBI Taxonomy" id="1291764"/>
    <lineage>
        <taxon>Bacteria</taxon>
        <taxon>Bacillati</taxon>
        <taxon>Bacillota</taxon>
        <taxon>Bacilli</taxon>
        <taxon>Lactobacillales</taxon>
        <taxon>Streptococcaceae</taxon>
        <taxon>Lactococcus</taxon>
    </lineage>
</organism>
<dbReference type="STRING" id="1291764.GCA_001311235_00062"/>
<keyword evidence="2" id="KW-1185">Reference proteome</keyword>
<evidence type="ECO:0000313" key="1">
    <source>
        <dbReference type="EMBL" id="PCS01583.1"/>
    </source>
</evidence>
<dbReference type="EMBL" id="JXJU01000001">
    <property type="protein sequence ID" value="PCS01583.1"/>
    <property type="molecule type" value="Genomic_DNA"/>
</dbReference>
<name>A0A2A5RQ63_9LACT</name>
<evidence type="ECO:0008006" key="3">
    <source>
        <dbReference type="Google" id="ProtNLM"/>
    </source>
</evidence>
<proteinExistence type="predicted"/>
<gene>
    <name evidence="1" type="ORF">RT41_GL000347</name>
</gene>
<comment type="caution">
    <text evidence="1">The sequence shown here is derived from an EMBL/GenBank/DDBJ whole genome shotgun (WGS) entry which is preliminary data.</text>
</comment>
<protein>
    <recommendedName>
        <fullName evidence="3">Integrase</fullName>
    </recommendedName>
</protein>
<dbReference type="Proteomes" id="UP000218181">
    <property type="component" value="Unassembled WGS sequence"/>
</dbReference>
<evidence type="ECO:0000313" key="2">
    <source>
        <dbReference type="Proteomes" id="UP000218181"/>
    </source>
</evidence>
<reference evidence="1 2" key="1">
    <citation type="submission" date="2014-12" db="EMBL/GenBank/DDBJ databases">
        <title>Draft genome sequences of 10 type strains of Lactococcus.</title>
        <authorList>
            <person name="Sun Z."/>
            <person name="Zhong Z."/>
            <person name="Liu W."/>
            <person name="Zhang W."/>
            <person name="Zhang H."/>
        </authorList>
    </citation>
    <scope>NUCLEOTIDE SEQUENCE [LARGE SCALE GENOMIC DNA]</scope>
    <source>
        <strain evidence="1 2">JCM 16395</strain>
    </source>
</reference>